<feature type="transmembrane region" description="Helical" evidence="5">
    <location>
        <begin position="106"/>
        <end position="124"/>
    </location>
</feature>
<dbReference type="AlphaFoldDB" id="A0A1D8P3V4"/>
<evidence type="ECO:0000256" key="1">
    <source>
        <dbReference type="ARBA" id="ARBA00004141"/>
    </source>
</evidence>
<feature type="transmembrane region" description="Helical" evidence="5">
    <location>
        <begin position="145"/>
        <end position="169"/>
    </location>
</feature>
<organism evidence="6 7">
    <name type="scientific">Urechidicola croceus</name>
    <dbReference type="NCBI Taxonomy" id="1850246"/>
    <lineage>
        <taxon>Bacteria</taxon>
        <taxon>Pseudomonadati</taxon>
        <taxon>Bacteroidota</taxon>
        <taxon>Flavobacteriia</taxon>
        <taxon>Flavobacteriales</taxon>
        <taxon>Flavobacteriaceae</taxon>
        <taxon>Urechidicola</taxon>
    </lineage>
</organism>
<dbReference type="Pfam" id="PF01925">
    <property type="entry name" value="TauE"/>
    <property type="match status" value="1"/>
</dbReference>
<reference evidence="6 7" key="1">
    <citation type="submission" date="2016-10" db="EMBL/GenBank/DDBJ databases">
        <title>Lutibacter sp. LPB0138, isolated from marine gastropod.</title>
        <authorList>
            <person name="Kim E."/>
            <person name="Yi H."/>
        </authorList>
    </citation>
    <scope>NUCLEOTIDE SEQUENCE [LARGE SCALE GENOMIC DNA]</scope>
    <source>
        <strain evidence="6 7">LPB0138</strain>
    </source>
</reference>
<keyword evidence="3 5" id="KW-1133">Transmembrane helix</keyword>
<evidence type="ECO:0000256" key="4">
    <source>
        <dbReference type="ARBA" id="ARBA00023136"/>
    </source>
</evidence>
<feature type="transmembrane region" description="Helical" evidence="5">
    <location>
        <begin position="243"/>
        <end position="261"/>
    </location>
</feature>
<accession>A0A1D8P3V4</accession>
<evidence type="ECO:0000256" key="3">
    <source>
        <dbReference type="ARBA" id="ARBA00022989"/>
    </source>
</evidence>
<dbReference type="STRING" id="1850246.LPB138_00565"/>
<dbReference type="PANTHER" id="PTHR43701:SF5">
    <property type="entry name" value="MEMBRANE TRANSPORTER PROTEIN-RELATED"/>
    <property type="match status" value="1"/>
</dbReference>
<dbReference type="RefSeq" id="WP_070235399.1">
    <property type="nucleotide sequence ID" value="NZ_CP017478.1"/>
</dbReference>
<dbReference type="KEGG" id="lul:LPB138_00565"/>
<feature type="transmembrane region" description="Helical" evidence="5">
    <location>
        <begin position="181"/>
        <end position="199"/>
    </location>
</feature>
<evidence type="ECO:0000313" key="6">
    <source>
        <dbReference type="EMBL" id="AOW19269.1"/>
    </source>
</evidence>
<keyword evidence="7" id="KW-1185">Reference proteome</keyword>
<feature type="transmembrane region" description="Helical" evidence="5">
    <location>
        <begin position="83"/>
        <end position="100"/>
    </location>
</feature>
<keyword evidence="5" id="KW-1003">Cell membrane</keyword>
<dbReference type="EMBL" id="CP017478">
    <property type="protein sequence ID" value="AOW19269.1"/>
    <property type="molecule type" value="Genomic_DNA"/>
</dbReference>
<dbReference type="InterPro" id="IPR051598">
    <property type="entry name" value="TSUP/Inactive_protease-like"/>
</dbReference>
<dbReference type="PANTHER" id="PTHR43701">
    <property type="entry name" value="MEMBRANE TRANSPORTER PROTEIN MJ0441-RELATED"/>
    <property type="match status" value="1"/>
</dbReference>
<evidence type="ECO:0000313" key="7">
    <source>
        <dbReference type="Proteomes" id="UP000176050"/>
    </source>
</evidence>
<dbReference type="GO" id="GO:0005886">
    <property type="term" value="C:plasma membrane"/>
    <property type="evidence" value="ECO:0007669"/>
    <property type="project" value="UniProtKB-SubCell"/>
</dbReference>
<dbReference type="InterPro" id="IPR002781">
    <property type="entry name" value="TM_pro_TauE-like"/>
</dbReference>
<keyword evidence="2 5" id="KW-0812">Transmembrane</keyword>
<sequence length="262" mass="28832">MIGTTLIFEALTQNWEIVLLFFCVAVLYSSVGFGGGSSYLAILSLTTLAFTQIRATALLCNIMVVTSGTLIYAKNGFYNWKKVLPLVLFSVPMAFIGGYLKISQVFFFILLGSTLLIAAFFMWMSKYITQKSKEKNYQKSIIKDISYGGFIGFISGMVGIGGGIFLAPLLHLTNWDTPKKIAATASFFILVNSIAGLIGQYQNPDFSIEPNITILLLFTVFIGGQIGSRISTKKISPFILKRTTAVLIAFVGFRILVKYLLP</sequence>
<evidence type="ECO:0000256" key="5">
    <source>
        <dbReference type="RuleBase" id="RU363041"/>
    </source>
</evidence>
<comment type="subcellular location">
    <subcellularLocation>
        <location evidence="5">Cell membrane</location>
        <topology evidence="5">Multi-pass membrane protein</topology>
    </subcellularLocation>
    <subcellularLocation>
        <location evidence="1">Membrane</location>
        <topology evidence="1">Multi-pass membrane protein</topology>
    </subcellularLocation>
</comment>
<feature type="transmembrane region" description="Helical" evidence="5">
    <location>
        <begin position="211"/>
        <end position="231"/>
    </location>
</feature>
<keyword evidence="4 5" id="KW-0472">Membrane</keyword>
<feature type="transmembrane region" description="Helical" evidence="5">
    <location>
        <begin position="48"/>
        <end position="71"/>
    </location>
</feature>
<feature type="transmembrane region" description="Helical" evidence="5">
    <location>
        <begin position="17"/>
        <end position="42"/>
    </location>
</feature>
<name>A0A1D8P3V4_9FLAO</name>
<protein>
    <recommendedName>
        <fullName evidence="5">Probable membrane transporter protein</fullName>
    </recommendedName>
</protein>
<gene>
    <name evidence="6" type="ORF">LPB138_00565</name>
</gene>
<dbReference type="Proteomes" id="UP000176050">
    <property type="component" value="Chromosome"/>
</dbReference>
<proteinExistence type="inferred from homology"/>
<evidence type="ECO:0000256" key="2">
    <source>
        <dbReference type="ARBA" id="ARBA00022692"/>
    </source>
</evidence>
<comment type="similarity">
    <text evidence="5">Belongs to the 4-toluene sulfonate uptake permease (TSUP) (TC 2.A.102) family.</text>
</comment>